<dbReference type="GO" id="GO:0020037">
    <property type="term" value="F:heme binding"/>
    <property type="evidence" value="ECO:0007669"/>
    <property type="project" value="InterPro"/>
</dbReference>
<evidence type="ECO:0000256" key="2">
    <source>
        <dbReference type="ARBA" id="ARBA00022723"/>
    </source>
</evidence>
<dbReference type="PANTHER" id="PTHR47947">
    <property type="entry name" value="CYTOCHROME P450 82C3-RELATED"/>
    <property type="match status" value="1"/>
</dbReference>
<dbReference type="SUPFAM" id="SSF48264">
    <property type="entry name" value="Cytochrome P450"/>
    <property type="match status" value="1"/>
</dbReference>
<dbReference type="Proteomes" id="UP000504607">
    <property type="component" value="Unplaced"/>
</dbReference>
<dbReference type="InterPro" id="IPR002401">
    <property type="entry name" value="Cyt_P450_E_grp-I"/>
</dbReference>
<evidence type="ECO:0000256" key="1">
    <source>
        <dbReference type="ARBA" id="ARBA00022617"/>
    </source>
</evidence>
<accession>A0A6I9QBI0</accession>
<dbReference type="GeneID" id="105033268"/>
<sequence length="506" mass="57594">METATLYYCAVLFLVLLFASKSFYRSNNSRLRCPPTGPIALPIVGHLYLLRQPIHRTLSAISARHGPLLLLRFGNRPVLLVSSPSIAEDCFTINDITFANRPPLLFNKYFGYDFTTLGSSSYGPHWRNLRRIATLEIFSPARIAAFSASRAADVCSLLRHLFSHGDKAEFRRVEMKSRFSELTCNVAMQMIAGRRYYGAEATVVAEEGWRFRRIIREAFVVSGSSSLEDFLPWVRWAGWNGTEKRMMVLARKLDELFQEMVEERRKTRGREEGKKTVIDVMLEMQEAEPNHYPDQIVKGIILNLISASTDTSAGTMEWIMALLLNHPEALKKAKAEIDMHVGHARLMTEHDLRNLHYLQNVIKETLRLFPAAPLLVPHESSDQCTVQGYSVPRGTMLLVNVYAIQRDPQLWTNPLEFRPERFDEGEREGYKNIPFGSGRRRCPGEGLAMRIMGLALGSLIQCFEWKRMGEEDVDMTEGLGLSMPKAKPLEALYKPYGNMIDVLSQI</sequence>
<dbReference type="Gene3D" id="1.10.630.10">
    <property type="entry name" value="Cytochrome P450"/>
    <property type="match status" value="1"/>
</dbReference>
<dbReference type="PANTHER" id="PTHR47947:SF3">
    <property type="entry name" value="CYTOCHROME P450 81D1-LIKE"/>
    <property type="match status" value="1"/>
</dbReference>
<dbReference type="GO" id="GO:0004497">
    <property type="term" value="F:monooxygenase activity"/>
    <property type="evidence" value="ECO:0007669"/>
    <property type="project" value="UniProtKB-KW"/>
</dbReference>
<dbReference type="InterPro" id="IPR001128">
    <property type="entry name" value="Cyt_P450"/>
</dbReference>
<dbReference type="PRINTS" id="PR00385">
    <property type="entry name" value="P450"/>
</dbReference>
<evidence type="ECO:0000313" key="7">
    <source>
        <dbReference type="Proteomes" id="UP000504607"/>
    </source>
</evidence>
<dbReference type="InterPro" id="IPR036396">
    <property type="entry name" value="Cyt_P450_sf"/>
</dbReference>
<dbReference type="FunFam" id="1.10.630.10:FF:000026">
    <property type="entry name" value="Cytochrome P450 82C4"/>
    <property type="match status" value="1"/>
</dbReference>
<keyword evidence="7" id="KW-1185">Reference proteome</keyword>
<organism evidence="7 8">
    <name type="scientific">Elaeis guineensis var. tenera</name>
    <name type="common">Oil palm</name>
    <dbReference type="NCBI Taxonomy" id="51953"/>
    <lineage>
        <taxon>Eukaryota</taxon>
        <taxon>Viridiplantae</taxon>
        <taxon>Streptophyta</taxon>
        <taxon>Embryophyta</taxon>
        <taxon>Tracheophyta</taxon>
        <taxon>Spermatophyta</taxon>
        <taxon>Magnoliopsida</taxon>
        <taxon>Liliopsida</taxon>
        <taxon>Arecaceae</taxon>
        <taxon>Arecoideae</taxon>
        <taxon>Cocoseae</taxon>
        <taxon>Elaeidinae</taxon>
        <taxon>Elaeis</taxon>
    </lineage>
</organism>
<dbReference type="Pfam" id="PF00067">
    <property type="entry name" value="p450"/>
    <property type="match status" value="1"/>
</dbReference>
<dbReference type="GO" id="GO:0005506">
    <property type="term" value="F:iron ion binding"/>
    <property type="evidence" value="ECO:0007669"/>
    <property type="project" value="InterPro"/>
</dbReference>
<dbReference type="PRINTS" id="PR00463">
    <property type="entry name" value="EP450I"/>
</dbReference>
<proteinExistence type="inferred from homology"/>
<evidence type="ECO:0000256" key="6">
    <source>
        <dbReference type="RuleBase" id="RU000461"/>
    </source>
</evidence>
<evidence type="ECO:0000313" key="8">
    <source>
        <dbReference type="RefSeq" id="XP_010906299.1"/>
    </source>
</evidence>
<dbReference type="CDD" id="cd20653">
    <property type="entry name" value="CYP81"/>
    <property type="match status" value="1"/>
</dbReference>
<evidence type="ECO:0000256" key="4">
    <source>
        <dbReference type="ARBA" id="ARBA00023004"/>
    </source>
</evidence>
<keyword evidence="3 6" id="KW-0560">Oxidoreductase</keyword>
<reference evidence="8" key="1">
    <citation type="submission" date="2025-08" db="UniProtKB">
        <authorList>
            <consortium name="RefSeq"/>
        </authorList>
    </citation>
    <scope>IDENTIFICATION</scope>
</reference>
<dbReference type="PROSITE" id="PS00086">
    <property type="entry name" value="CYTOCHROME_P450"/>
    <property type="match status" value="1"/>
</dbReference>
<keyword evidence="2 5" id="KW-0479">Metal-binding</keyword>
<protein>
    <submittedName>
        <fullName evidence="8">Isoflavone 3'-hydroxylase</fullName>
    </submittedName>
</protein>
<evidence type="ECO:0000256" key="3">
    <source>
        <dbReference type="ARBA" id="ARBA00023002"/>
    </source>
</evidence>
<keyword evidence="6" id="KW-0503">Monooxygenase</keyword>
<keyword evidence="1 5" id="KW-0349">Heme</keyword>
<dbReference type="OrthoDB" id="767138at2759"/>
<name>A0A6I9QBI0_ELAGV</name>
<feature type="binding site" description="axial binding residue" evidence="5">
    <location>
        <position position="442"/>
    </location>
    <ligand>
        <name>heme</name>
        <dbReference type="ChEBI" id="CHEBI:30413"/>
    </ligand>
    <ligandPart>
        <name>Fe</name>
        <dbReference type="ChEBI" id="CHEBI:18248"/>
    </ligandPart>
</feature>
<dbReference type="AlphaFoldDB" id="A0A6I9QBI0"/>
<dbReference type="InterPro" id="IPR050651">
    <property type="entry name" value="Plant_Cytochrome_P450_Monoox"/>
</dbReference>
<comment type="cofactor">
    <cofactor evidence="5">
        <name>heme</name>
        <dbReference type="ChEBI" id="CHEBI:30413"/>
    </cofactor>
</comment>
<dbReference type="InterPro" id="IPR017972">
    <property type="entry name" value="Cyt_P450_CS"/>
</dbReference>
<dbReference type="KEGG" id="egu:105033268"/>
<gene>
    <name evidence="8" type="primary">LOC105033268</name>
</gene>
<comment type="similarity">
    <text evidence="6">Belongs to the cytochrome P450 family.</text>
</comment>
<dbReference type="GO" id="GO:0016705">
    <property type="term" value="F:oxidoreductase activity, acting on paired donors, with incorporation or reduction of molecular oxygen"/>
    <property type="evidence" value="ECO:0007669"/>
    <property type="project" value="InterPro"/>
</dbReference>
<keyword evidence="4 5" id="KW-0408">Iron</keyword>
<dbReference type="RefSeq" id="XP_010906299.1">
    <property type="nucleotide sequence ID" value="XM_010907997.1"/>
</dbReference>
<evidence type="ECO:0000256" key="5">
    <source>
        <dbReference type="PIRSR" id="PIRSR602401-1"/>
    </source>
</evidence>
<dbReference type="InParanoid" id="A0A6I9QBI0"/>